<feature type="compositionally biased region" description="Basic and acidic residues" evidence="3">
    <location>
        <begin position="323"/>
        <end position="339"/>
    </location>
</feature>
<feature type="non-terminal residue" evidence="6">
    <location>
        <position position="1"/>
    </location>
</feature>
<protein>
    <submittedName>
        <fullName evidence="6">Pro-resilin</fullName>
    </submittedName>
</protein>
<dbReference type="GO" id="GO:0042302">
    <property type="term" value="F:structural constituent of cuticle"/>
    <property type="evidence" value="ECO:0007669"/>
    <property type="project" value="UniProtKB-UniRule"/>
</dbReference>
<name>A0A0A9YHK0_LYGHE</name>
<feature type="signal peptide" evidence="4">
    <location>
        <begin position="1"/>
        <end position="19"/>
    </location>
</feature>
<evidence type="ECO:0000256" key="2">
    <source>
        <dbReference type="PROSITE-ProRule" id="PRU00497"/>
    </source>
</evidence>
<dbReference type="PANTHER" id="PTHR12236">
    <property type="entry name" value="STRUCTURAL CONTITUENT OF CUTICLE"/>
    <property type="match status" value="1"/>
</dbReference>
<dbReference type="GO" id="GO:0005615">
    <property type="term" value="C:extracellular space"/>
    <property type="evidence" value="ECO:0007669"/>
    <property type="project" value="TreeGrafter"/>
</dbReference>
<dbReference type="PANTHER" id="PTHR12236:SF98">
    <property type="entry name" value="CUTICULAR PROTEIN 56F"/>
    <property type="match status" value="1"/>
</dbReference>
<evidence type="ECO:0000256" key="4">
    <source>
        <dbReference type="SAM" id="SignalP"/>
    </source>
</evidence>
<evidence type="ECO:0000256" key="1">
    <source>
        <dbReference type="ARBA" id="ARBA00022460"/>
    </source>
</evidence>
<evidence type="ECO:0000313" key="5">
    <source>
        <dbReference type="EMBL" id="JAG31628.1"/>
    </source>
</evidence>
<keyword evidence="1 2" id="KW-0193">Cuticle</keyword>
<gene>
    <name evidence="6" type="primary">resilin_2</name>
    <name evidence="5" type="synonym">resilin_1</name>
    <name evidence="6" type="ORF">CM83_73126</name>
    <name evidence="5" type="ORF">CM83_73128</name>
</gene>
<dbReference type="EMBL" id="GBHO01011976">
    <property type="protein sequence ID" value="JAG31628.1"/>
    <property type="molecule type" value="Transcribed_RNA"/>
</dbReference>
<dbReference type="InterPro" id="IPR031311">
    <property type="entry name" value="CHIT_BIND_RR_consensus"/>
</dbReference>
<dbReference type="GO" id="GO:0031012">
    <property type="term" value="C:extracellular matrix"/>
    <property type="evidence" value="ECO:0007669"/>
    <property type="project" value="TreeGrafter"/>
</dbReference>
<dbReference type="AlphaFoldDB" id="A0A0A9YHK0"/>
<proteinExistence type="predicted"/>
<dbReference type="Pfam" id="PF00379">
    <property type="entry name" value="Chitin_bind_4"/>
    <property type="match status" value="1"/>
</dbReference>
<feature type="region of interest" description="Disordered" evidence="3">
    <location>
        <begin position="351"/>
        <end position="376"/>
    </location>
</feature>
<feature type="region of interest" description="Disordered" evidence="3">
    <location>
        <begin position="140"/>
        <end position="199"/>
    </location>
</feature>
<keyword evidence="4" id="KW-0732">Signal</keyword>
<dbReference type="EMBL" id="GBHO01011975">
    <property type="protein sequence ID" value="JAG31629.1"/>
    <property type="molecule type" value="Transcribed_RNA"/>
</dbReference>
<dbReference type="InterPro" id="IPR000618">
    <property type="entry name" value="Insect_cuticle"/>
</dbReference>
<accession>A0A0A9YHK0</accession>
<feature type="region of interest" description="Disordered" evidence="3">
    <location>
        <begin position="323"/>
        <end position="342"/>
    </location>
</feature>
<feature type="chain" id="PRO_5007389986" evidence="4">
    <location>
        <begin position="20"/>
        <end position="387"/>
    </location>
</feature>
<feature type="compositionally biased region" description="Polar residues" evidence="3">
    <location>
        <begin position="140"/>
        <end position="154"/>
    </location>
</feature>
<reference evidence="6" key="2">
    <citation type="submission" date="2014-07" db="EMBL/GenBank/DDBJ databases">
        <authorList>
            <person name="Hull J."/>
        </authorList>
    </citation>
    <scope>NUCLEOTIDE SEQUENCE</scope>
</reference>
<dbReference type="PROSITE" id="PS51155">
    <property type="entry name" value="CHIT_BIND_RR_2"/>
    <property type="match status" value="1"/>
</dbReference>
<dbReference type="InterPro" id="IPR051217">
    <property type="entry name" value="Insect_Cuticle_Struc_Prot"/>
</dbReference>
<feature type="compositionally biased region" description="Low complexity" evidence="3">
    <location>
        <begin position="223"/>
        <end position="235"/>
    </location>
</feature>
<dbReference type="PROSITE" id="PS00233">
    <property type="entry name" value="CHIT_BIND_RR_1"/>
    <property type="match status" value="1"/>
</dbReference>
<reference evidence="6" key="1">
    <citation type="journal article" date="2014" name="PLoS ONE">
        <title>Transcriptome-Based Identification of ABC Transporters in the Western Tarnished Plant Bug Lygus hesperus.</title>
        <authorList>
            <person name="Hull J.J."/>
            <person name="Chaney K."/>
            <person name="Geib S.M."/>
            <person name="Fabrick J.A."/>
            <person name="Brent C.S."/>
            <person name="Walsh D."/>
            <person name="Lavine L.C."/>
        </authorList>
    </citation>
    <scope>NUCLEOTIDE SEQUENCE</scope>
</reference>
<organism evidence="6">
    <name type="scientific">Lygus hesperus</name>
    <name type="common">Western plant bug</name>
    <dbReference type="NCBI Taxonomy" id="30085"/>
    <lineage>
        <taxon>Eukaryota</taxon>
        <taxon>Metazoa</taxon>
        <taxon>Ecdysozoa</taxon>
        <taxon>Arthropoda</taxon>
        <taxon>Hexapoda</taxon>
        <taxon>Insecta</taxon>
        <taxon>Pterygota</taxon>
        <taxon>Neoptera</taxon>
        <taxon>Paraneoptera</taxon>
        <taxon>Hemiptera</taxon>
        <taxon>Heteroptera</taxon>
        <taxon>Panheteroptera</taxon>
        <taxon>Cimicomorpha</taxon>
        <taxon>Miridae</taxon>
        <taxon>Mirini</taxon>
        <taxon>Lygus</taxon>
    </lineage>
</organism>
<evidence type="ECO:0000256" key="3">
    <source>
        <dbReference type="SAM" id="MobiDB-lite"/>
    </source>
</evidence>
<evidence type="ECO:0000313" key="6">
    <source>
        <dbReference type="EMBL" id="JAG31629.1"/>
    </source>
</evidence>
<feature type="compositionally biased region" description="Polar residues" evidence="3">
    <location>
        <begin position="171"/>
        <end position="193"/>
    </location>
</feature>
<sequence>TFLIMDWVIVLSCIGLSAAQIPAGTTYLSLVGSPYLPGDPGLHGGRSMGPSLPDEAHLRGPAEGLQNHSSSTGVFGVDGNVQADRQAAYHSSSVPQSRLLNAGRSQAGIPPSLLIPGLSPFNNLASLPNLRASQYNFDVASSQNDHNPSLSANSRSDDQPRLNPHYLGPSLFSQPPQERRSSVPQYQPTTSPSFGVHQPLSLRTFQPSSLISIQPSLNAVPFSRSSSDEYYSTSDESQRPSNQNGYNNQQIITQGTLEPVNYQFSYDVNAVEKGRSVQFAHGEQRGDDVAAGVYSVLLPDGLRQVVEYTADEDGYRPRVSYDDVDGRRSSGGDAVHEADVDGSYESTVIAARSQSNGGRRPNGGPRSTSTSRFHPESVQYRLQNRPY</sequence>
<feature type="compositionally biased region" description="Low complexity" evidence="3">
    <location>
        <begin position="352"/>
        <end position="369"/>
    </location>
</feature>
<feature type="region of interest" description="Disordered" evidence="3">
    <location>
        <begin position="222"/>
        <end position="247"/>
    </location>
</feature>